<keyword evidence="4 8" id="KW-0028">Amino-acid biosynthesis</keyword>
<evidence type="ECO:0000256" key="9">
    <source>
        <dbReference type="SAM" id="MobiDB-lite"/>
    </source>
</evidence>
<evidence type="ECO:0000256" key="8">
    <source>
        <dbReference type="PROSITE-ProRule" id="PRU01198"/>
    </source>
</evidence>
<dbReference type="InterPro" id="IPR013116">
    <property type="entry name" value="KARI_N"/>
</dbReference>
<dbReference type="InterPro" id="IPR000506">
    <property type="entry name" value="KARI_C"/>
</dbReference>
<dbReference type="Gene3D" id="6.10.240.10">
    <property type="match status" value="1"/>
</dbReference>
<feature type="region of interest" description="Disordered" evidence="9">
    <location>
        <begin position="24"/>
        <end position="76"/>
    </location>
</feature>
<evidence type="ECO:0000256" key="2">
    <source>
        <dbReference type="ARBA" id="ARBA00004885"/>
    </source>
</evidence>
<evidence type="ECO:0000256" key="1">
    <source>
        <dbReference type="ARBA" id="ARBA00004864"/>
    </source>
</evidence>
<evidence type="ECO:0000259" key="11">
    <source>
        <dbReference type="PROSITE" id="PS51851"/>
    </source>
</evidence>
<evidence type="ECO:0000313" key="13">
    <source>
        <dbReference type="Proteomes" id="UP000320184"/>
    </source>
</evidence>
<evidence type="ECO:0000256" key="7">
    <source>
        <dbReference type="NCBIfam" id="TIGR00465"/>
    </source>
</evidence>
<comment type="similarity">
    <text evidence="3 8">Belongs to the ketol-acid reductoisomerase family.</text>
</comment>
<dbReference type="PANTHER" id="PTHR21371">
    <property type="entry name" value="KETOL-ACID REDUCTOISOMERASE, MITOCHONDRIAL"/>
    <property type="match status" value="1"/>
</dbReference>
<dbReference type="AlphaFoldDB" id="A0A538SF13"/>
<gene>
    <name evidence="12" type="primary">ilvC</name>
    <name evidence="12" type="ORF">E6K73_08930</name>
</gene>
<proteinExistence type="inferred from homology"/>
<reference evidence="12 13" key="1">
    <citation type="journal article" date="2019" name="Nat. Microbiol.">
        <title>Mediterranean grassland soil C-N compound turnover is dependent on rainfall and depth, and is mediated by genomically divergent microorganisms.</title>
        <authorList>
            <person name="Diamond S."/>
            <person name="Andeer P.F."/>
            <person name="Li Z."/>
            <person name="Crits-Christoph A."/>
            <person name="Burstein D."/>
            <person name="Anantharaman K."/>
            <person name="Lane K.R."/>
            <person name="Thomas B.C."/>
            <person name="Pan C."/>
            <person name="Northen T.R."/>
            <person name="Banfield J.F."/>
        </authorList>
    </citation>
    <scope>NUCLEOTIDE SEQUENCE [LARGE SCALE GENOMIC DNA]</scope>
    <source>
        <strain evidence="12">WS_3</strain>
    </source>
</reference>
<feature type="binding site" evidence="8">
    <location>
        <position position="254"/>
    </location>
    <ligand>
        <name>Mg(2+)</name>
        <dbReference type="ChEBI" id="CHEBI:18420"/>
        <label>2</label>
    </ligand>
</feature>
<dbReference type="InterPro" id="IPR008927">
    <property type="entry name" value="6-PGluconate_DH-like_C_sf"/>
</dbReference>
<feature type="domain" description="KARI N-terminal Rossmann" evidence="10">
    <location>
        <begin position="65"/>
        <end position="247"/>
    </location>
</feature>
<dbReference type="UniPathway" id="UPA00047">
    <property type="reaction ID" value="UER00056"/>
</dbReference>
<dbReference type="GO" id="GO:0009097">
    <property type="term" value="P:isoleucine biosynthetic process"/>
    <property type="evidence" value="ECO:0007669"/>
    <property type="project" value="UniProtKB-UniRule"/>
</dbReference>
<comment type="pathway">
    <text evidence="2">Amino-acid biosynthesis; L-isoleucine biosynthesis; L-isoleucine from 2-oxobutanoate: step 2/4.</text>
</comment>
<comment type="caution">
    <text evidence="8">Lacks conserved residue(s) required for the propagation of feature annotation.</text>
</comment>
<dbReference type="UniPathway" id="UPA00049">
    <property type="reaction ID" value="UER00060"/>
</dbReference>
<feature type="compositionally biased region" description="Basic and acidic residues" evidence="9">
    <location>
        <begin position="33"/>
        <end position="56"/>
    </location>
</feature>
<dbReference type="EMBL" id="VBOT01000110">
    <property type="protein sequence ID" value="TMQ49959.1"/>
    <property type="molecule type" value="Genomic_DNA"/>
</dbReference>
<dbReference type="PANTHER" id="PTHR21371:SF1">
    <property type="entry name" value="KETOL-ACID REDUCTOISOMERASE, MITOCHONDRIAL"/>
    <property type="match status" value="1"/>
</dbReference>
<feature type="binding site" evidence="8">
    <location>
        <position position="254"/>
    </location>
    <ligand>
        <name>Mg(2+)</name>
        <dbReference type="ChEBI" id="CHEBI:18420"/>
        <label>1</label>
    </ligand>
</feature>
<evidence type="ECO:0000256" key="5">
    <source>
        <dbReference type="ARBA" id="ARBA00023002"/>
    </source>
</evidence>
<sequence>MGDRQSEVRELVLLEQEQRVPLPGRGAVGAVGLEHRRSQAERRDRRQEVAGLDRRRAPASGAAPVTPGVPGRVGSTPSERLLRGTIAILGFGNQGEAHALNLRDAGLEVIAGARPGRAAEARARALGFAAFEPAEAARRATVAAILLPDEVVPEVWPELSSALSRASALVFAHGFSLLYSDLEFQGGADVVLVSPTGPGRVLRARRERQDPLPGYLAVHRDASGKAWALAEAYAEALGLGPLWRTTVREETEVDLFGEQVVLCGGMNALVTAAFETLVERGYAPEIAYLECVHQLTYLAELLHREGVAGLRRAISGTALFGDLTRGPRVIGAESRAALRKILDEIRSGDFAREWKAEVARGRGGLNAALEGASKHPIEAARRLALGEGGPERA</sequence>
<name>A0A538SF13_UNCEI</name>
<accession>A0A538SF13</accession>
<evidence type="ECO:0000259" key="10">
    <source>
        <dbReference type="PROSITE" id="PS51850"/>
    </source>
</evidence>
<dbReference type="Gene3D" id="3.40.50.720">
    <property type="entry name" value="NAD(P)-binding Rossmann-like Domain"/>
    <property type="match status" value="1"/>
</dbReference>
<dbReference type="GO" id="GO:0016853">
    <property type="term" value="F:isomerase activity"/>
    <property type="evidence" value="ECO:0007669"/>
    <property type="project" value="UniProtKB-KW"/>
</dbReference>
<protein>
    <recommendedName>
        <fullName evidence="7">Ketol-acid reductoisomerase</fullName>
        <ecNumber evidence="7">1.1.1.86</ecNumber>
    </recommendedName>
</protein>
<dbReference type="Proteomes" id="UP000320184">
    <property type="component" value="Unassembled WGS sequence"/>
</dbReference>
<dbReference type="PROSITE" id="PS51850">
    <property type="entry name" value="KARI_N"/>
    <property type="match status" value="1"/>
</dbReference>
<feature type="binding site" evidence="8">
    <location>
        <position position="258"/>
    </location>
    <ligand>
        <name>Mg(2+)</name>
        <dbReference type="ChEBI" id="CHEBI:18420"/>
        <label>1</label>
    </ligand>
</feature>
<comment type="caution">
    <text evidence="12">The sequence shown here is derived from an EMBL/GenBank/DDBJ whole genome shotgun (WGS) entry which is preliminary data.</text>
</comment>
<feature type="domain" description="KARI C-terminal knotted" evidence="11">
    <location>
        <begin position="246"/>
        <end position="393"/>
    </location>
</feature>
<dbReference type="InterPro" id="IPR036291">
    <property type="entry name" value="NAD(P)-bd_dom_sf"/>
</dbReference>
<dbReference type="InterPro" id="IPR013023">
    <property type="entry name" value="KARI"/>
</dbReference>
<dbReference type="GO" id="GO:0046872">
    <property type="term" value="F:metal ion binding"/>
    <property type="evidence" value="ECO:0007669"/>
    <property type="project" value="UniProtKB-UniRule"/>
</dbReference>
<dbReference type="NCBIfam" id="TIGR00465">
    <property type="entry name" value="ilvC"/>
    <property type="match status" value="1"/>
</dbReference>
<comment type="pathway">
    <text evidence="1">Amino-acid biosynthesis; L-valine biosynthesis; L-valine from pyruvate: step 2/4.</text>
</comment>
<evidence type="ECO:0000256" key="4">
    <source>
        <dbReference type="ARBA" id="ARBA00022605"/>
    </source>
</evidence>
<dbReference type="EC" id="1.1.1.86" evidence="7"/>
<organism evidence="12 13">
    <name type="scientific">Eiseniibacteriota bacterium</name>
    <dbReference type="NCBI Taxonomy" id="2212470"/>
    <lineage>
        <taxon>Bacteria</taxon>
        <taxon>Candidatus Eiseniibacteriota</taxon>
    </lineage>
</organism>
<keyword evidence="8" id="KW-0479">Metal-binding</keyword>
<dbReference type="GO" id="GO:0009099">
    <property type="term" value="P:L-valine biosynthetic process"/>
    <property type="evidence" value="ECO:0007669"/>
    <property type="project" value="UniProtKB-UniRule"/>
</dbReference>
<dbReference type="Pfam" id="PF07991">
    <property type="entry name" value="KARI_N"/>
    <property type="match status" value="1"/>
</dbReference>
<dbReference type="PROSITE" id="PS51851">
    <property type="entry name" value="KARI_C"/>
    <property type="match status" value="1"/>
</dbReference>
<dbReference type="GO" id="GO:0005829">
    <property type="term" value="C:cytosol"/>
    <property type="evidence" value="ECO:0007669"/>
    <property type="project" value="TreeGrafter"/>
</dbReference>
<keyword evidence="12" id="KW-0413">Isomerase</keyword>
<evidence type="ECO:0000256" key="3">
    <source>
        <dbReference type="ARBA" id="ARBA00010318"/>
    </source>
</evidence>
<keyword evidence="6 8" id="KW-0100">Branched-chain amino acid biosynthesis</keyword>
<dbReference type="GO" id="GO:0004455">
    <property type="term" value="F:ketol-acid reductoisomerase activity"/>
    <property type="evidence" value="ECO:0007669"/>
    <property type="project" value="UniProtKB-UniRule"/>
</dbReference>
<dbReference type="Pfam" id="PF01450">
    <property type="entry name" value="KARI_C"/>
    <property type="match status" value="1"/>
</dbReference>
<evidence type="ECO:0000256" key="6">
    <source>
        <dbReference type="ARBA" id="ARBA00023304"/>
    </source>
</evidence>
<dbReference type="SUPFAM" id="SSF48179">
    <property type="entry name" value="6-phosphogluconate dehydrogenase C-terminal domain-like"/>
    <property type="match status" value="1"/>
</dbReference>
<dbReference type="SUPFAM" id="SSF51735">
    <property type="entry name" value="NAD(P)-binding Rossmann-fold domains"/>
    <property type="match status" value="1"/>
</dbReference>
<keyword evidence="5 8" id="KW-0560">Oxidoreductase</keyword>
<evidence type="ECO:0000313" key="12">
    <source>
        <dbReference type="EMBL" id="TMQ49959.1"/>
    </source>
</evidence>
<keyword evidence="8" id="KW-0460">Magnesium</keyword>